<name>A0A8E1ZUU1_9PORP</name>
<protein>
    <submittedName>
        <fullName evidence="5">Type I restriction enzyme S subunit</fullName>
        <ecNumber evidence="5">3.1.21.3</ecNumber>
    </submittedName>
</protein>
<evidence type="ECO:0000256" key="1">
    <source>
        <dbReference type="ARBA" id="ARBA00010923"/>
    </source>
</evidence>
<dbReference type="GO" id="GO:0009307">
    <property type="term" value="P:DNA restriction-modification system"/>
    <property type="evidence" value="ECO:0007669"/>
    <property type="project" value="UniProtKB-KW"/>
</dbReference>
<reference evidence="5 6" key="1">
    <citation type="submission" date="2020-07" db="EMBL/GenBank/DDBJ databases">
        <title>Genomic Encyclopedia of Type Strains, Phase IV (KMG-IV): sequencing the most valuable type-strain genomes for metagenomic binning, comparative biology and taxonomic classification.</title>
        <authorList>
            <person name="Goeker M."/>
        </authorList>
    </citation>
    <scope>NUCLEOTIDE SEQUENCE [LARGE SCALE GENOMIC DNA]</scope>
    <source>
        <strain evidence="5 6">DSM 23697</strain>
    </source>
</reference>
<feature type="domain" description="Type I restriction modification DNA specificity" evidence="4">
    <location>
        <begin position="18"/>
        <end position="189"/>
    </location>
</feature>
<dbReference type="CDD" id="cd17494">
    <property type="entry name" value="RMtype1_S_Sma198ORF994P-TRD2-CR2_like"/>
    <property type="match status" value="1"/>
</dbReference>
<dbReference type="RefSeq" id="WP_179398366.1">
    <property type="nucleotide sequence ID" value="NZ_JACCCY010000001.1"/>
</dbReference>
<dbReference type="PANTHER" id="PTHR30408:SF12">
    <property type="entry name" value="TYPE I RESTRICTION ENZYME MJAVIII SPECIFICITY SUBUNIT"/>
    <property type="match status" value="1"/>
</dbReference>
<feature type="domain" description="Type I restriction modification DNA specificity" evidence="4">
    <location>
        <begin position="220"/>
        <end position="376"/>
    </location>
</feature>
<dbReference type="InterPro" id="IPR052021">
    <property type="entry name" value="Type-I_RS_S_subunit"/>
</dbReference>
<dbReference type="GO" id="GO:0003677">
    <property type="term" value="F:DNA binding"/>
    <property type="evidence" value="ECO:0007669"/>
    <property type="project" value="UniProtKB-KW"/>
</dbReference>
<keyword evidence="5" id="KW-0378">Hydrolase</keyword>
<proteinExistence type="inferred from homology"/>
<evidence type="ECO:0000256" key="3">
    <source>
        <dbReference type="ARBA" id="ARBA00023125"/>
    </source>
</evidence>
<dbReference type="PANTHER" id="PTHR30408">
    <property type="entry name" value="TYPE-1 RESTRICTION ENZYME ECOKI SPECIFICITY PROTEIN"/>
    <property type="match status" value="1"/>
</dbReference>
<dbReference type="SUPFAM" id="SSF116734">
    <property type="entry name" value="DNA methylase specificity domain"/>
    <property type="match status" value="2"/>
</dbReference>
<dbReference type="Gene3D" id="3.90.220.20">
    <property type="entry name" value="DNA methylase specificity domains"/>
    <property type="match status" value="2"/>
</dbReference>
<dbReference type="EMBL" id="JACCCY010000001">
    <property type="protein sequence ID" value="NYI48210.1"/>
    <property type="molecule type" value="Genomic_DNA"/>
</dbReference>
<dbReference type="Gene3D" id="1.10.287.1120">
    <property type="entry name" value="Bipartite methylase S protein"/>
    <property type="match status" value="1"/>
</dbReference>
<dbReference type="InterPro" id="IPR044946">
    <property type="entry name" value="Restrct_endonuc_typeI_TRD_sf"/>
</dbReference>
<gene>
    <name evidence="5" type="ORF">F5613_000255</name>
</gene>
<dbReference type="GO" id="GO:0009035">
    <property type="term" value="F:type I site-specific deoxyribonuclease activity"/>
    <property type="evidence" value="ECO:0007669"/>
    <property type="project" value="UniProtKB-EC"/>
</dbReference>
<dbReference type="AlphaFoldDB" id="A0A8E1ZUU1"/>
<evidence type="ECO:0000313" key="5">
    <source>
        <dbReference type="EMBL" id="NYI48210.1"/>
    </source>
</evidence>
<dbReference type="Pfam" id="PF01420">
    <property type="entry name" value="Methylase_S"/>
    <property type="match status" value="2"/>
</dbReference>
<dbReference type="Proteomes" id="UP000574332">
    <property type="component" value="Unassembled WGS sequence"/>
</dbReference>
<dbReference type="EC" id="3.1.21.3" evidence="5"/>
<comment type="caution">
    <text evidence="5">The sequence shown here is derived from an EMBL/GenBank/DDBJ whole genome shotgun (WGS) entry which is preliminary data.</text>
</comment>
<organism evidence="5 6">
    <name type="scientific">Macellibacteroides fermentans</name>
    <dbReference type="NCBI Taxonomy" id="879969"/>
    <lineage>
        <taxon>Bacteria</taxon>
        <taxon>Pseudomonadati</taxon>
        <taxon>Bacteroidota</taxon>
        <taxon>Bacteroidia</taxon>
        <taxon>Bacteroidales</taxon>
        <taxon>Porphyromonadaceae</taxon>
        <taxon>Macellibacteroides</taxon>
    </lineage>
</organism>
<keyword evidence="3" id="KW-0238">DNA-binding</keyword>
<comment type="similarity">
    <text evidence="1">Belongs to the type-I restriction system S methylase family.</text>
</comment>
<sequence length="398" mass="45096">MEKKKNTPKLRFPEFTGEWEEKKLGEITTKLSDGLHSTPKYTDDSVYYFINGNNLINGKVIINENTKKVEIEEYLKHKKELNNTSILISINGTIGSLALYENEQVILGKSACYINVIESIDRLFIYSTLQTSNVINYFTSELSGTTIKNLSLTSIKNTVIKLPSLAEQTKIATFLTAVDEKLTQLKKKKTLLEQYKKGVMQKLFSQELRFKDDNNQDFPDWQEKTLGKVATITMGQSPDSKTYNTDKIGKLLIQGNADITNRITNPRNWTSEPTKECKAGDLILTVRAPVGMVAKSIYDACIGRGVCSIRNNPYSDIEFLYQFLLDYEPKWGRLEQGSTFTAVNGRDISSIEVLCPSLPEQQKIATFLSAIDEKINHCSAQIEKMEAWKKGLLQQMFC</sequence>
<evidence type="ECO:0000259" key="4">
    <source>
        <dbReference type="Pfam" id="PF01420"/>
    </source>
</evidence>
<evidence type="ECO:0000256" key="2">
    <source>
        <dbReference type="ARBA" id="ARBA00022747"/>
    </source>
</evidence>
<evidence type="ECO:0000313" key="6">
    <source>
        <dbReference type="Proteomes" id="UP000574332"/>
    </source>
</evidence>
<accession>A0A8E1ZUU1</accession>
<keyword evidence="2" id="KW-0680">Restriction system</keyword>
<keyword evidence="6" id="KW-1185">Reference proteome</keyword>
<dbReference type="InterPro" id="IPR000055">
    <property type="entry name" value="Restrct_endonuc_typeI_TRD"/>
</dbReference>